<comment type="subcellular location">
    <subcellularLocation>
        <location evidence="11">Cell membrane</location>
        <topology evidence="11">Multi-pass membrane protein</topology>
    </subcellularLocation>
</comment>
<dbReference type="GeneID" id="2845112"/>
<keyword evidence="6 11" id="KW-1133">Transmembrane helix</keyword>
<dbReference type="GO" id="GO:0005886">
    <property type="term" value="C:plasma membrane"/>
    <property type="evidence" value="ECO:0007669"/>
    <property type="project" value="UniProtKB-SubCell"/>
</dbReference>
<comment type="catalytic activity">
    <reaction evidence="11">
        <text>2,3-bis-O-(geranylgeranyl)-sn-glycerol 1-phosphate + CTP + H(+) = CDP-2,3-bis-O-(geranylgeranyl)-sn-glycerol + diphosphate</text>
        <dbReference type="Rhea" id="RHEA:25690"/>
        <dbReference type="ChEBI" id="CHEBI:15378"/>
        <dbReference type="ChEBI" id="CHEBI:33019"/>
        <dbReference type="ChEBI" id="CHEBI:37563"/>
        <dbReference type="ChEBI" id="CHEBI:58837"/>
        <dbReference type="ChEBI" id="CHEBI:58838"/>
        <dbReference type="EC" id="2.7.7.67"/>
    </reaction>
</comment>
<dbReference type="PANTHER" id="PTHR39650">
    <property type="entry name" value="CDP-ARCHAEOL SYNTHASE"/>
    <property type="match status" value="1"/>
</dbReference>
<proteinExistence type="inferred from homology"/>
<evidence type="ECO:0000256" key="5">
    <source>
        <dbReference type="ARBA" id="ARBA00022842"/>
    </source>
</evidence>
<dbReference type="GO" id="GO:0043338">
    <property type="term" value="F:CDP-2,3-bis-(O-geranylgeranyl)-sn-glycerol synthase activity"/>
    <property type="evidence" value="ECO:0007669"/>
    <property type="project" value="UniProtKB-EC"/>
</dbReference>
<feature type="transmembrane region" description="Helical" evidence="11">
    <location>
        <begin position="152"/>
        <end position="170"/>
    </location>
</feature>
<dbReference type="EMBL" id="FWYE01000003">
    <property type="protein sequence ID" value="SMD31313.1"/>
    <property type="molecule type" value="Genomic_DNA"/>
</dbReference>
<keyword evidence="10 11" id="KW-1208">Phospholipid metabolism</keyword>
<accession>A0A8G2FXL9</accession>
<keyword evidence="8 11" id="KW-0472">Membrane</keyword>
<dbReference type="GO" id="GO:0046474">
    <property type="term" value="P:glycerophospholipid biosynthetic process"/>
    <property type="evidence" value="ECO:0007669"/>
    <property type="project" value="UniProtKB-UniRule"/>
</dbReference>
<gene>
    <name evidence="11" type="primary">carS</name>
    <name evidence="12" type="ORF">SAMN02745355_1241</name>
</gene>
<evidence type="ECO:0000313" key="12">
    <source>
        <dbReference type="EMBL" id="SMD31313.1"/>
    </source>
</evidence>
<dbReference type="InterPro" id="IPR002726">
    <property type="entry name" value="CarS_archaea"/>
</dbReference>
<evidence type="ECO:0000313" key="13">
    <source>
        <dbReference type="Proteomes" id="UP000192315"/>
    </source>
</evidence>
<protein>
    <recommendedName>
        <fullName evidence="11">CDP-archaeol synthase</fullName>
        <ecNumber evidence="11">2.7.7.67</ecNumber>
    </recommendedName>
    <alternativeName>
        <fullName evidence="11">CDP-2,3-bis-(O-geranylgeranyl)-sn-glycerol synthase</fullName>
    </alternativeName>
</protein>
<comment type="function">
    <text evidence="11">Catalyzes the formation of CDP-2,3-bis-(O-geranylgeranyl)-sn-glycerol (CDP-archaeol) from 2,3-bis-(O-geranylgeranyl)-sn-glycerol 1-phosphate (DGGGP) and CTP. This reaction is the third ether-bond-formation step in the biosynthesis of archaeal membrane lipids.</text>
</comment>
<dbReference type="PANTHER" id="PTHR39650:SF1">
    <property type="entry name" value="CDP-ARCHAEOL SYNTHASE"/>
    <property type="match status" value="1"/>
</dbReference>
<evidence type="ECO:0000256" key="6">
    <source>
        <dbReference type="ARBA" id="ARBA00022989"/>
    </source>
</evidence>
<keyword evidence="5 11" id="KW-0460">Magnesium</keyword>
<feature type="transmembrane region" description="Helical" evidence="11">
    <location>
        <begin position="54"/>
        <end position="74"/>
    </location>
</feature>
<dbReference type="AlphaFoldDB" id="A0A8G2FXL9"/>
<keyword evidence="1 11" id="KW-1003">Cell membrane</keyword>
<keyword evidence="2 11" id="KW-0444">Lipid biosynthesis</keyword>
<reference evidence="12 13" key="1">
    <citation type="submission" date="2017-04" db="EMBL/GenBank/DDBJ databases">
        <authorList>
            <person name="Varghese N."/>
            <person name="Submissions S."/>
        </authorList>
    </citation>
    <scope>NUCLEOTIDE SEQUENCE [LARGE SCALE GENOMIC DNA]</scope>
    <source>
        <strain evidence="12 13">DSM 9789</strain>
    </source>
</reference>
<organism evidence="12 13">
    <name type="scientific">Picrophilus torridus (strain ATCC 700027 / DSM 9790 / JCM 10055 / NBRC 100828 / KAW 2/3)</name>
    <dbReference type="NCBI Taxonomy" id="1122961"/>
    <lineage>
        <taxon>Archaea</taxon>
        <taxon>Methanobacteriati</taxon>
        <taxon>Thermoplasmatota</taxon>
        <taxon>Thermoplasmata</taxon>
        <taxon>Thermoplasmatales</taxon>
        <taxon>Picrophilaceae</taxon>
        <taxon>Picrophilus</taxon>
    </lineage>
</organism>
<evidence type="ECO:0000256" key="10">
    <source>
        <dbReference type="ARBA" id="ARBA00023264"/>
    </source>
</evidence>
<evidence type="ECO:0000256" key="7">
    <source>
        <dbReference type="ARBA" id="ARBA00023098"/>
    </source>
</evidence>
<comment type="pathway">
    <text evidence="11">Membrane lipid metabolism; glycerophospholipid metabolism.</text>
</comment>
<dbReference type="NCBIfam" id="NF003114">
    <property type="entry name" value="PRK04032.1"/>
    <property type="match status" value="1"/>
</dbReference>
<comment type="similarity">
    <text evidence="11">Belongs to the CDP-archaeol synthase family.</text>
</comment>
<dbReference type="EC" id="2.7.7.67" evidence="11"/>
<comment type="caution">
    <text evidence="12">The sequence shown here is derived from an EMBL/GenBank/DDBJ whole genome shotgun (WGS) entry which is preliminary data.</text>
</comment>
<name>A0A8G2FXL9_PICTO</name>
<dbReference type="HAMAP" id="MF_01117">
    <property type="entry name" value="CDP_archaeol_synth"/>
    <property type="match status" value="1"/>
</dbReference>
<comment type="cofactor">
    <cofactor evidence="11">
        <name>Mg(2+)</name>
        <dbReference type="ChEBI" id="CHEBI:18420"/>
    </cofactor>
</comment>
<feature type="transmembrane region" description="Helical" evidence="11">
    <location>
        <begin position="86"/>
        <end position="107"/>
    </location>
</feature>
<keyword evidence="13" id="KW-1185">Reference proteome</keyword>
<evidence type="ECO:0000256" key="11">
    <source>
        <dbReference type="HAMAP-Rule" id="MF_01117"/>
    </source>
</evidence>
<dbReference type="UniPathway" id="UPA00940"/>
<dbReference type="RefSeq" id="WP_011177905.1">
    <property type="nucleotide sequence ID" value="NC_005877.1"/>
</dbReference>
<keyword evidence="9 11" id="KW-0594">Phospholipid biosynthesis</keyword>
<dbReference type="Pfam" id="PF01864">
    <property type="entry name" value="CarS-like"/>
    <property type="match status" value="1"/>
</dbReference>
<keyword evidence="3 11" id="KW-0808">Transferase</keyword>
<keyword evidence="7 11" id="KW-0443">Lipid metabolism</keyword>
<feature type="transmembrane region" description="Helical" evidence="11">
    <location>
        <begin position="128"/>
        <end position="146"/>
    </location>
</feature>
<feature type="transmembrane region" description="Helical" evidence="11">
    <location>
        <begin position="6"/>
        <end position="33"/>
    </location>
</feature>
<evidence type="ECO:0000256" key="2">
    <source>
        <dbReference type="ARBA" id="ARBA00022516"/>
    </source>
</evidence>
<dbReference type="SMR" id="A0A8G2FXL9"/>
<keyword evidence="4 11" id="KW-0812">Transmembrane</keyword>
<evidence type="ECO:0000256" key="9">
    <source>
        <dbReference type="ARBA" id="ARBA00023209"/>
    </source>
</evidence>
<evidence type="ECO:0000256" key="3">
    <source>
        <dbReference type="ARBA" id="ARBA00022679"/>
    </source>
</evidence>
<evidence type="ECO:0000256" key="8">
    <source>
        <dbReference type="ARBA" id="ARBA00023136"/>
    </source>
</evidence>
<dbReference type="InterPro" id="IPR032690">
    <property type="entry name" value="CarS"/>
</dbReference>
<evidence type="ECO:0000256" key="1">
    <source>
        <dbReference type="ARBA" id="ARBA00022475"/>
    </source>
</evidence>
<dbReference type="Proteomes" id="UP000192315">
    <property type="component" value="Unassembled WGS sequence"/>
</dbReference>
<dbReference type="OrthoDB" id="45383at2157"/>
<evidence type="ECO:0000256" key="4">
    <source>
        <dbReference type="ARBA" id="ARBA00022692"/>
    </source>
</evidence>
<sequence>MVNIIMVLYSIFLFLPAFIANPGAVITGGHFILDRGKTIHGKRILGDGKSLSGFIGGSLIGVLAGIIVYYIIYISNIGLGNYGNNIISALPVLFAMSFGSLTGDITGSFIKRRLGMKRGAKGSLLDQWPFVLMSFLFIFIFARHFFLEFYGNFIAIILILVLTPPLHRGVNILGYKLKMKDVPW</sequence>